<dbReference type="NCBIfam" id="TIGR00673">
    <property type="entry name" value="cynS"/>
    <property type="match status" value="1"/>
</dbReference>
<dbReference type="CDD" id="cd00559">
    <property type="entry name" value="Cyanase_C"/>
    <property type="match status" value="1"/>
</dbReference>
<dbReference type="OrthoDB" id="10019422at2759"/>
<dbReference type="PANTHER" id="PTHR34186:SF2">
    <property type="entry name" value="CYANATE HYDRATASE"/>
    <property type="match status" value="1"/>
</dbReference>
<dbReference type="Pfam" id="PF02560">
    <property type="entry name" value="Cyanate_lyase"/>
    <property type="match status" value="1"/>
</dbReference>
<dbReference type="InterPro" id="IPR008076">
    <property type="entry name" value="Cyanase"/>
</dbReference>
<dbReference type="Proteomes" id="UP000243876">
    <property type="component" value="Unassembled WGS sequence"/>
</dbReference>
<reference evidence="5" key="1">
    <citation type="submission" date="2015-02" db="EMBL/GenBank/DDBJ databases">
        <authorList>
            <person name="Gon?alves P."/>
        </authorList>
    </citation>
    <scope>NUCLEOTIDE SEQUENCE [LARGE SCALE GENOMIC DNA]</scope>
</reference>
<sequence length="132" mass="15066">LTFEQIGQKIGRNEIWVAAVFYGQAKPLKEDLEKLANVLGLPLTSLDKALGDHYFPERGQVTPMPPTDPLMYRLYEALLVYGFPIKQVIHEKFGDGIMSAINFNAHVDKVEKDGQEMVKLTFIGKWLPYARW</sequence>
<name>A0A0D6EN78_SPOSA</name>
<evidence type="ECO:0000256" key="1">
    <source>
        <dbReference type="ARBA" id="ARBA00003561"/>
    </source>
</evidence>
<proteinExistence type="inferred from homology"/>
<dbReference type="AlphaFoldDB" id="A0A0D6EN78"/>
<dbReference type="InterPro" id="IPR003712">
    <property type="entry name" value="Cyanate_lyase_C"/>
</dbReference>
<dbReference type="PRINTS" id="PR01693">
    <property type="entry name" value="CYANASE"/>
</dbReference>
<protein>
    <submittedName>
        <fullName evidence="4">SPOSA6832_02780-mRNA-1:cds</fullName>
    </submittedName>
</protein>
<keyword evidence="2" id="KW-0456">Lyase</keyword>
<dbReference type="InterPro" id="IPR010982">
    <property type="entry name" value="Lambda_DNA-bd_dom_sf"/>
</dbReference>
<dbReference type="SUPFAM" id="SSF55234">
    <property type="entry name" value="Cyanase C-terminal domain"/>
    <property type="match status" value="1"/>
</dbReference>
<dbReference type="GO" id="GO:0003677">
    <property type="term" value="F:DNA binding"/>
    <property type="evidence" value="ECO:0007669"/>
    <property type="project" value="InterPro"/>
</dbReference>
<comment type="function">
    <text evidence="1">Catalyzes the reaction of cyanate with bicarbonate to produce ammonia and carbon dioxide.</text>
</comment>
<keyword evidence="5" id="KW-1185">Reference proteome</keyword>
<organism evidence="4 5">
    <name type="scientific">Sporidiobolus salmonicolor</name>
    <name type="common">Yeast-like fungus</name>
    <name type="synonym">Sporobolomyces salmonicolor</name>
    <dbReference type="NCBI Taxonomy" id="5005"/>
    <lineage>
        <taxon>Eukaryota</taxon>
        <taxon>Fungi</taxon>
        <taxon>Dikarya</taxon>
        <taxon>Basidiomycota</taxon>
        <taxon>Pucciniomycotina</taxon>
        <taxon>Microbotryomycetes</taxon>
        <taxon>Sporidiobolales</taxon>
        <taxon>Sporidiobolaceae</taxon>
        <taxon>Sporobolomyces</taxon>
    </lineage>
</organism>
<dbReference type="Gene3D" id="1.10.260.40">
    <property type="entry name" value="lambda repressor-like DNA-binding domains"/>
    <property type="match status" value="1"/>
</dbReference>
<dbReference type="SMART" id="SM01116">
    <property type="entry name" value="Cyanate_lyase"/>
    <property type="match status" value="1"/>
</dbReference>
<dbReference type="InterPro" id="IPR036581">
    <property type="entry name" value="Cyanate_lyase_C_sf"/>
</dbReference>
<dbReference type="HAMAP" id="MF_00535">
    <property type="entry name" value="Cyanate_hydrat"/>
    <property type="match status" value="1"/>
</dbReference>
<accession>A0A0D6EN78</accession>
<dbReference type="PIRSF" id="PIRSF001263">
    <property type="entry name" value="Cyanate_hydratas"/>
    <property type="match status" value="1"/>
</dbReference>
<gene>
    <name evidence="4" type="primary">SPOSA6832_02780</name>
</gene>
<evidence type="ECO:0000259" key="3">
    <source>
        <dbReference type="SMART" id="SM01116"/>
    </source>
</evidence>
<dbReference type="SUPFAM" id="SSF47413">
    <property type="entry name" value="lambda repressor-like DNA-binding domains"/>
    <property type="match status" value="1"/>
</dbReference>
<dbReference type="Gene3D" id="3.30.1160.10">
    <property type="entry name" value="Cyanate lyase, C-terminal domain"/>
    <property type="match status" value="1"/>
</dbReference>
<dbReference type="PANTHER" id="PTHR34186">
    <property type="entry name" value="CYANATE HYDRATASE"/>
    <property type="match status" value="1"/>
</dbReference>
<feature type="domain" description="Cyanate lyase C-terminal" evidence="3">
    <location>
        <begin position="60"/>
        <end position="132"/>
    </location>
</feature>
<evidence type="ECO:0000313" key="5">
    <source>
        <dbReference type="Proteomes" id="UP000243876"/>
    </source>
</evidence>
<dbReference type="EMBL" id="CENE01000011">
    <property type="protein sequence ID" value="CEQ41085.1"/>
    <property type="molecule type" value="Genomic_DNA"/>
</dbReference>
<evidence type="ECO:0000313" key="4">
    <source>
        <dbReference type="EMBL" id="CEQ41085.1"/>
    </source>
</evidence>
<evidence type="ECO:0000256" key="2">
    <source>
        <dbReference type="ARBA" id="ARBA00023239"/>
    </source>
</evidence>
<feature type="non-terminal residue" evidence="4">
    <location>
        <position position="1"/>
    </location>
</feature>
<dbReference type="GO" id="GO:0008824">
    <property type="term" value="F:cyanate hydratase activity"/>
    <property type="evidence" value="ECO:0007669"/>
    <property type="project" value="InterPro"/>
</dbReference>